<accession>A0A6S6MAV4</accession>
<dbReference type="EMBL" id="AP023213">
    <property type="protein sequence ID" value="BCG48864.1"/>
    <property type="molecule type" value="Genomic_DNA"/>
</dbReference>
<organism evidence="1 2">
    <name type="scientific">Citrifermentans bremense</name>
    <dbReference type="NCBI Taxonomy" id="60035"/>
    <lineage>
        <taxon>Bacteria</taxon>
        <taxon>Pseudomonadati</taxon>
        <taxon>Thermodesulfobacteriota</taxon>
        <taxon>Desulfuromonadia</taxon>
        <taxon>Geobacterales</taxon>
        <taxon>Geobacteraceae</taxon>
        <taxon>Citrifermentans</taxon>
    </lineage>
</organism>
<sequence length="83" mass="9220">MEKELTEALQDLRRQLTEAGSELAEGDPAERDRRLTEITEQLKGLAAVLGRLEESLTAASLAARAQKSEELDPEIRAMLEKND</sequence>
<protein>
    <submittedName>
        <fullName evidence="1">Uncharacterized protein</fullName>
    </submittedName>
</protein>
<dbReference type="KEGG" id="gbn:GEOBRER4_36140"/>
<keyword evidence="2" id="KW-1185">Reference proteome</keyword>
<dbReference type="Proteomes" id="UP000515472">
    <property type="component" value="Chromosome"/>
</dbReference>
<evidence type="ECO:0000313" key="1">
    <source>
        <dbReference type="EMBL" id="BCG48864.1"/>
    </source>
</evidence>
<gene>
    <name evidence="1" type="ORF">GEOBRER4_n3759</name>
</gene>
<name>A0A6S6MAV4_9BACT</name>
<evidence type="ECO:0000313" key="2">
    <source>
        <dbReference type="Proteomes" id="UP000515472"/>
    </source>
</evidence>
<dbReference type="RefSeq" id="WP_085814802.1">
    <property type="nucleotide sequence ID" value="NZ_AP023213.1"/>
</dbReference>
<proteinExistence type="predicted"/>
<reference evidence="1 2" key="1">
    <citation type="submission" date="2020-06" db="EMBL/GenBank/DDBJ databases">
        <title>Interaction of electrochemicaly active bacteria, Geobacter bremensis R4 on different carbon anode.</title>
        <authorList>
            <person name="Meng L."/>
            <person name="Yoshida N."/>
        </authorList>
    </citation>
    <scope>NUCLEOTIDE SEQUENCE [LARGE SCALE GENOMIC DNA]</scope>
    <source>
        <strain evidence="1 2">R4</strain>
    </source>
</reference>
<dbReference type="AlphaFoldDB" id="A0A6S6MAV4"/>